<name>A0ACC1R2M4_9HYPO</name>
<organism evidence="1 2">
    <name type="scientific">Lecanicillium saksenae</name>
    <dbReference type="NCBI Taxonomy" id="468837"/>
    <lineage>
        <taxon>Eukaryota</taxon>
        <taxon>Fungi</taxon>
        <taxon>Dikarya</taxon>
        <taxon>Ascomycota</taxon>
        <taxon>Pezizomycotina</taxon>
        <taxon>Sordariomycetes</taxon>
        <taxon>Hypocreomycetidae</taxon>
        <taxon>Hypocreales</taxon>
        <taxon>Cordycipitaceae</taxon>
        <taxon>Lecanicillium</taxon>
    </lineage>
</organism>
<accession>A0ACC1R2M4</accession>
<evidence type="ECO:0000313" key="1">
    <source>
        <dbReference type="EMBL" id="KAJ3496681.1"/>
    </source>
</evidence>
<keyword evidence="2" id="KW-1185">Reference proteome</keyword>
<proteinExistence type="predicted"/>
<evidence type="ECO:0000313" key="2">
    <source>
        <dbReference type="Proteomes" id="UP001148737"/>
    </source>
</evidence>
<dbReference type="EMBL" id="JANAKD010000170">
    <property type="protein sequence ID" value="KAJ3496681.1"/>
    <property type="molecule type" value="Genomic_DNA"/>
</dbReference>
<reference evidence="1" key="1">
    <citation type="submission" date="2022-07" db="EMBL/GenBank/DDBJ databases">
        <title>Genome Sequence of Lecanicillium saksenae.</title>
        <authorList>
            <person name="Buettner E."/>
        </authorList>
    </citation>
    <scope>NUCLEOTIDE SEQUENCE</scope>
    <source>
        <strain evidence="1">VT-O1</strain>
    </source>
</reference>
<protein>
    <submittedName>
        <fullName evidence="1">Uncharacterized protein</fullName>
    </submittedName>
</protein>
<sequence>MLVIHAFIKNHLDTVDTTKFRRKLGYGKKDSKLWAEVETSCRRFLAAYITVAGLRGSQIRNDGQLQRMAMNEMVDTFLSKEGFGDRFWPGDPENLYYSGLVHRGTPVTHLVLPKTAATTKRNDTTPESPLRGRDPAYGWAVSSLMDLESREYQAASLEYDQPVHNIAPIRTEPDTIDEAPQSPKNLVGSDVVTANHNNSDATLASDVVKANAPTSQTENLLVRDKELWVDSWSQEHLRPLLDGDAQLHQHSPPPPATPDRAKTKHMVIRDSISAPGTEDKSRQRRKPRNTPESTHRSRKRLKNAEDEQPPRRQSARLAHKSQQHLNPREKTHSEPSLPLLAQKTNNQDIFMEPAPESAPTGSSNEAQSHHQMAHQYVQQPGYGQGQMDPHGGGYQQGPIAPPATFGTGGIATQSSAGYAPVQNWNSAAPQSQPPVSGASWAGHVPVSHRHPYDSQGRYGAPVPSQQLRNPLGHNYSQTAAFQYAMASQQFQQQQKQQQQKQQQQFQQQQFQQQQFQQPQFQQQFQQHQ</sequence>
<comment type="caution">
    <text evidence="1">The sequence shown here is derived from an EMBL/GenBank/DDBJ whole genome shotgun (WGS) entry which is preliminary data.</text>
</comment>
<dbReference type="Proteomes" id="UP001148737">
    <property type="component" value="Unassembled WGS sequence"/>
</dbReference>
<gene>
    <name evidence="1" type="ORF">NLG97_g2479</name>
</gene>